<dbReference type="Proteomes" id="UP001176961">
    <property type="component" value="Unassembled WGS sequence"/>
</dbReference>
<proteinExistence type="predicted"/>
<comment type="caution">
    <text evidence="1">The sequence shown here is derived from an EMBL/GenBank/DDBJ whole genome shotgun (WGS) entry which is preliminary data.</text>
</comment>
<accession>A0AA36DSU3</accession>
<organism evidence="1 2">
    <name type="scientific">Cylicocyclus nassatus</name>
    <name type="common">Nematode worm</name>
    <dbReference type="NCBI Taxonomy" id="53992"/>
    <lineage>
        <taxon>Eukaryota</taxon>
        <taxon>Metazoa</taxon>
        <taxon>Ecdysozoa</taxon>
        <taxon>Nematoda</taxon>
        <taxon>Chromadorea</taxon>
        <taxon>Rhabditida</taxon>
        <taxon>Rhabditina</taxon>
        <taxon>Rhabditomorpha</taxon>
        <taxon>Strongyloidea</taxon>
        <taxon>Strongylidae</taxon>
        <taxon>Cylicocyclus</taxon>
    </lineage>
</organism>
<protein>
    <submittedName>
        <fullName evidence="1">Uncharacterized protein</fullName>
    </submittedName>
</protein>
<dbReference type="AlphaFoldDB" id="A0AA36DSU3"/>
<evidence type="ECO:0000313" key="2">
    <source>
        <dbReference type="Proteomes" id="UP001176961"/>
    </source>
</evidence>
<dbReference type="EMBL" id="CATQJL010000112">
    <property type="protein sequence ID" value="CAJ0593045.1"/>
    <property type="molecule type" value="Genomic_DNA"/>
</dbReference>
<keyword evidence="2" id="KW-1185">Reference proteome</keyword>
<name>A0AA36DSU3_CYLNA</name>
<sequence length="174" mass="19711">MRHGRKTKSKSKTIPKSNSFLCFVRTKIRLQISTKKAENIKNVLYLTRKRSLKFFIQITDGVTDLCNAQDYRYRTYLKAETATILLKDIGNVDEVPVTFDMPRKYTVNKKGAQDITITTTGGEKTNFTVVLGVTADGNFCPPMVIFKRKTIPKDTPPGVVVKANCRGWMIEVLD</sequence>
<gene>
    <name evidence="1" type="ORF">CYNAS_LOCUS5028</name>
</gene>
<evidence type="ECO:0000313" key="1">
    <source>
        <dbReference type="EMBL" id="CAJ0593045.1"/>
    </source>
</evidence>
<reference evidence="1" key="1">
    <citation type="submission" date="2023-07" db="EMBL/GenBank/DDBJ databases">
        <authorList>
            <consortium name="CYATHOMIX"/>
        </authorList>
    </citation>
    <scope>NUCLEOTIDE SEQUENCE</scope>
    <source>
        <strain evidence="1">N/A</strain>
    </source>
</reference>